<keyword evidence="4" id="KW-1185">Reference proteome</keyword>
<dbReference type="EMBL" id="JAFBBK010000001">
    <property type="protein sequence ID" value="MBM7416131.1"/>
    <property type="molecule type" value="Genomic_DNA"/>
</dbReference>
<dbReference type="InterPro" id="IPR005754">
    <property type="entry name" value="Sortase"/>
</dbReference>
<dbReference type="Pfam" id="PF04203">
    <property type="entry name" value="Sortase"/>
    <property type="match status" value="1"/>
</dbReference>
<comment type="caution">
    <text evidence="3">The sequence shown here is derived from an EMBL/GenBank/DDBJ whole genome shotgun (WGS) entry which is preliminary data.</text>
</comment>
<keyword evidence="2" id="KW-0732">Signal</keyword>
<dbReference type="RefSeq" id="WP_204869012.1">
    <property type="nucleotide sequence ID" value="NZ_JAFBBK010000001.1"/>
</dbReference>
<dbReference type="CDD" id="cd05829">
    <property type="entry name" value="Sortase_F"/>
    <property type="match status" value="1"/>
</dbReference>
<dbReference type="Gene3D" id="2.40.260.10">
    <property type="entry name" value="Sortase"/>
    <property type="match status" value="1"/>
</dbReference>
<gene>
    <name evidence="3" type="ORF">JOE42_002864</name>
</gene>
<dbReference type="InterPro" id="IPR042001">
    <property type="entry name" value="Sortase_F"/>
</dbReference>
<reference evidence="3 4" key="1">
    <citation type="submission" date="2021-01" db="EMBL/GenBank/DDBJ databases">
        <title>Genomics of switchgrass bacterial isolates.</title>
        <authorList>
            <person name="Shade A."/>
        </authorList>
    </citation>
    <scope>NUCLEOTIDE SEQUENCE [LARGE SCALE GENOMIC DNA]</scope>
    <source>
        <strain evidence="3 4">PvP111</strain>
    </source>
</reference>
<evidence type="ECO:0000256" key="2">
    <source>
        <dbReference type="SAM" id="SignalP"/>
    </source>
</evidence>
<keyword evidence="1" id="KW-0378">Hydrolase</keyword>
<evidence type="ECO:0008006" key="5">
    <source>
        <dbReference type="Google" id="ProtNLM"/>
    </source>
</evidence>
<dbReference type="PROSITE" id="PS51257">
    <property type="entry name" value="PROKAR_LIPOPROTEIN"/>
    <property type="match status" value="1"/>
</dbReference>
<name>A0ABS2KXU8_9NOCA</name>
<dbReference type="Proteomes" id="UP000703038">
    <property type="component" value="Unassembled WGS sequence"/>
</dbReference>
<proteinExistence type="predicted"/>
<evidence type="ECO:0000313" key="4">
    <source>
        <dbReference type="Proteomes" id="UP000703038"/>
    </source>
</evidence>
<protein>
    <recommendedName>
        <fullName evidence="5">Class F sortase</fullName>
    </recommendedName>
</protein>
<evidence type="ECO:0000313" key="3">
    <source>
        <dbReference type="EMBL" id="MBM7416131.1"/>
    </source>
</evidence>
<feature type="signal peptide" evidence="2">
    <location>
        <begin position="1"/>
        <end position="20"/>
    </location>
</feature>
<sequence>MRWSTRASAFLLVGLVVACARPPAAPPTETAVSATSPAAAAVSETGPLVPARVSAPAMDLDEPLIELGLNSDNTMAVPEDHGDVGWFTGGGRPGRPGAVDQVGPTVLAGHVDSTTGPAVFFRLRGLSVGDEVTVTTTEGIEAGYRVTDIGDYAKSEFPTARVFGAVPRDELRLITCAGVFDDDAGSYENNLVVFGTRVR</sequence>
<evidence type="ECO:0000256" key="1">
    <source>
        <dbReference type="ARBA" id="ARBA00022801"/>
    </source>
</evidence>
<dbReference type="SUPFAM" id="SSF63817">
    <property type="entry name" value="Sortase"/>
    <property type="match status" value="1"/>
</dbReference>
<feature type="chain" id="PRO_5045991810" description="Class F sortase" evidence="2">
    <location>
        <begin position="21"/>
        <end position="199"/>
    </location>
</feature>
<accession>A0ABS2KXU8</accession>
<dbReference type="InterPro" id="IPR023365">
    <property type="entry name" value="Sortase_dom-sf"/>
</dbReference>
<organism evidence="3 4">
    <name type="scientific">Rhodococcoides corynebacterioides</name>
    <dbReference type="NCBI Taxonomy" id="53972"/>
    <lineage>
        <taxon>Bacteria</taxon>
        <taxon>Bacillati</taxon>
        <taxon>Actinomycetota</taxon>
        <taxon>Actinomycetes</taxon>
        <taxon>Mycobacteriales</taxon>
        <taxon>Nocardiaceae</taxon>
        <taxon>Rhodococcoides</taxon>
    </lineage>
</organism>